<name>A0AAV4ZCW6_9HYPH</name>
<dbReference type="Proteomes" id="UP001055307">
    <property type="component" value="Unassembled WGS sequence"/>
</dbReference>
<gene>
    <name evidence="1" type="ORF">OICFNHDK_4116</name>
</gene>
<sequence>MFEADAFSVLARAVVGAGGRTADGQAWDDATVGLAAGVLQRAFRLDVDARDAFLELARREERLLATERWRGCRGDA</sequence>
<evidence type="ECO:0000313" key="2">
    <source>
        <dbReference type="Proteomes" id="UP001055307"/>
    </source>
</evidence>
<protein>
    <submittedName>
        <fullName evidence="1">Uncharacterized protein</fullName>
    </submittedName>
</protein>
<accession>A0AAV4ZCW6</accession>
<reference evidence="1" key="2">
    <citation type="submission" date="2021-08" db="EMBL/GenBank/DDBJ databases">
        <authorList>
            <person name="Tani A."/>
            <person name="Ola A."/>
            <person name="Ogura Y."/>
            <person name="Katsura K."/>
            <person name="Hayashi T."/>
        </authorList>
    </citation>
    <scope>NUCLEOTIDE SEQUENCE</scope>
    <source>
        <strain evidence="1">DSM 21893</strain>
    </source>
</reference>
<dbReference type="AlphaFoldDB" id="A0AAV4ZCW6"/>
<evidence type="ECO:0000313" key="1">
    <source>
        <dbReference type="EMBL" id="GJD41633.1"/>
    </source>
</evidence>
<organism evidence="1 2">
    <name type="scientific">Methylobacterium bullatum</name>
    <dbReference type="NCBI Taxonomy" id="570505"/>
    <lineage>
        <taxon>Bacteria</taxon>
        <taxon>Pseudomonadati</taxon>
        <taxon>Pseudomonadota</taxon>
        <taxon>Alphaproteobacteria</taxon>
        <taxon>Hyphomicrobiales</taxon>
        <taxon>Methylobacteriaceae</taxon>
        <taxon>Methylobacterium</taxon>
    </lineage>
</organism>
<comment type="caution">
    <text evidence="1">The sequence shown here is derived from an EMBL/GenBank/DDBJ whole genome shotgun (WGS) entry which is preliminary data.</text>
</comment>
<reference evidence="1" key="1">
    <citation type="journal article" date="2016" name="Front. Microbiol.">
        <title>Genome Sequence of the Piezophilic, Mesophilic Sulfate-Reducing Bacterium Desulfovibrio indicus J2T.</title>
        <authorList>
            <person name="Cao J."/>
            <person name="Maignien L."/>
            <person name="Shao Z."/>
            <person name="Alain K."/>
            <person name="Jebbar M."/>
        </authorList>
    </citation>
    <scope>NUCLEOTIDE SEQUENCE</scope>
    <source>
        <strain evidence="1">DSM 21893</strain>
    </source>
</reference>
<dbReference type="EMBL" id="BPQF01000026">
    <property type="protein sequence ID" value="GJD41633.1"/>
    <property type="molecule type" value="Genomic_DNA"/>
</dbReference>
<proteinExistence type="predicted"/>
<keyword evidence="2" id="KW-1185">Reference proteome</keyword>
<dbReference type="RefSeq" id="WP_147832890.1">
    <property type="nucleotide sequence ID" value="NZ_BPQF01000026.1"/>
</dbReference>